<organism evidence="1 2">
    <name type="scientific">Populus euphratica</name>
    <name type="common">Euphrates poplar</name>
    <dbReference type="NCBI Taxonomy" id="75702"/>
    <lineage>
        <taxon>Eukaryota</taxon>
        <taxon>Viridiplantae</taxon>
        <taxon>Streptophyta</taxon>
        <taxon>Embryophyta</taxon>
        <taxon>Tracheophyta</taxon>
        <taxon>Spermatophyta</taxon>
        <taxon>Magnoliopsida</taxon>
        <taxon>eudicotyledons</taxon>
        <taxon>Gunneridae</taxon>
        <taxon>Pentapetalae</taxon>
        <taxon>rosids</taxon>
        <taxon>fabids</taxon>
        <taxon>Malpighiales</taxon>
        <taxon>Salicaceae</taxon>
        <taxon>Saliceae</taxon>
        <taxon>Populus</taxon>
    </lineage>
</organism>
<gene>
    <name evidence="2" type="primary">LOC105118366</name>
</gene>
<dbReference type="GeneID" id="105118366"/>
<sequence>MRNNLDPVQHHNNEEFCEVLRHCHLDGIARQDQNILMSKFLKRVKTGVQAFASQEHYCTRKKFLFLMSLLHRSIQQLTVSLNIAERNQ</sequence>
<evidence type="ECO:0000313" key="1">
    <source>
        <dbReference type="Proteomes" id="UP000694918"/>
    </source>
</evidence>
<accession>A0AAJ6TNF6</accession>
<proteinExistence type="predicted"/>
<dbReference type="AlphaFoldDB" id="A0AAJ6TNF6"/>
<keyword evidence="1" id="KW-1185">Reference proteome</keyword>
<protein>
    <submittedName>
        <fullName evidence="2">Uncharacterized protein LOC105118366 isoform X2</fullName>
    </submittedName>
</protein>
<evidence type="ECO:0000313" key="2">
    <source>
        <dbReference type="RefSeq" id="XP_011014598.1"/>
    </source>
</evidence>
<dbReference type="RefSeq" id="XP_011014598.1">
    <property type="nucleotide sequence ID" value="XM_011016296.1"/>
</dbReference>
<reference evidence="2" key="1">
    <citation type="submission" date="2025-08" db="UniProtKB">
        <authorList>
            <consortium name="RefSeq"/>
        </authorList>
    </citation>
    <scope>IDENTIFICATION</scope>
</reference>
<name>A0AAJ6TNF6_POPEU</name>
<dbReference type="Proteomes" id="UP000694918">
    <property type="component" value="Unplaced"/>
</dbReference>